<dbReference type="AlphaFoldDB" id="A0A2B7WH51"/>
<dbReference type="InterPro" id="IPR013658">
    <property type="entry name" value="SGL"/>
</dbReference>
<dbReference type="GO" id="GO:0010333">
    <property type="term" value="F:terpene synthase activity"/>
    <property type="evidence" value="ECO:0007669"/>
    <property type="project" value="InterPro"/>
</dbReference>
<gene>
    <name evidence="3" type="ORF">AJ79_09819</name>
</gene>
<dbReference type="Gene3D" id="1.50.10.160">
    <property type="match status" value="1"/>
</dbReference>
<dbReference type="InterPro" id="IPR008930">
    <property type="entry name" value="Terpenoid_cyclase/PrenylTrfase"/>
</dbReference>
<dbReference type="InterPro" id="IPR011042">
    <property type="entry name" value="6-blade_b-propeller_TolB-like"/>
</dbReference>
<protein>
    <recommendedName>
        <fullName evidence="2">SMP-30/Gluconolactonase/LRE-like region domain-containing protein</fullName>
    </recommendedName>
</protein>
<evidence type="ECO:0000313" key="3">
    <source>
        <dbReference type="EMBL" id="PGG95909.1"/>
    </source>
</evidence>
<name>A0A2B7WH51_9EURO</name>
<dbReference type="PANTHER" id="PTHR31739">
    <property type="entry name" value="ENT-COPALYL DIPHOSPHATE SYNTHASE, CHLOROPLASTIC"/>
    <property type="match status" value="1"/>
</dbReference>
<reference evidence="3 4" key="1">
    <citation type="submission" date="2017-10" db="EMBL/GenBank/DDBJ databases">
        <title>Comparative genomics in systemic dimorphic fungi from Ajellomycetaceae.</title>
        <authorList>
            <person name="Munoz J.F."/>
            <person name="Mcewen J.G."/>
            <person name="Clay O.K."/>
            <person name="Cuomo C.A."/>
        </authorList>
    </citation>
    <scope>NUCLEOTIDE SEQUENCE [LARGE SCALE GENOMIC DNA]</scope>
    <source>
        <strain evidence="3 4">UAMH5409</strain>
    </source>
</reference>
<feature type="domain" description="SMP-30/Gluconolactonase/LRE-like region" evidence="2">
    <location>
        <begin position="923"/>
        <end position="1044"/>
    </location>
</feature>
<accession>A0A2B7WH51</accession>
<comment type="caution">
    <text evidence="3">The sequence shown here is derived from an EMBL/GenBank/DDBJ whole genome shotgun (WGS) entry which is preliminary data.</text>
</comment>
<dbReference type="Gene3D" id="1.50.10.20">
    <property type="match status" value="1"/>
</dbReference>
<dbReference type="PANTHER" id="PTHR31739:SF25">
    <property type="entry name" value="(E,E)-GERANYLLINALOOL SYNTHASE"/>
    <property type="match status" value="1"/>
</dbReference>
<dbReference type="SUPFAM" id="SSF48239">
    <property type="entry name" value="Terpenoid cyclases/Protein prenyltransferases"/>
    <property type="match status" value="1"/>
</dbReference>
<dbReference type="STRING" id="1447875.A0A2B7WH51"/>
<comment type="similarity">
    <text evidence="1">Belongs to the terpene synthase family.</text>
</comment>
<dbReference type="SUPFAM" id="SSF63829">
    <property type="entry name" value="Calcium-dependent phosphotriesterase"/>
    <property type="match status" value="1"/>
</dbReference>
<proteinExistence type="inferred from homology"/>
<dbReference type="GO" id="GO:0000287">
    <property type="term" value="F:magnesium ion binding"/>
    <property type="evidence" value="ECO:0007669"/>
    <property type="project" value="TreeGrafter"/>
</dbReference>
<dbReference type="Pfam" id="PF08450">
    <property type="entry name" value="SGL"/>
    <property type="match status" value="1"/>
</dbReference>
<organism evidence="3 4">
    <name type="scientific">Helicocarpus griseus UAMH5409</name>
    <dbReference type="NCBI Taxonomy" id="1447875"/>
    <lineage>
        <taxon>Eukaryota</taxon>
        <taxon>Fungi</taxon>
        <taxon>Dikarya</taxon>
        <taxon>Ascomycota</taxon>
        <taxon>Pezizomycotina</taxon>
        <taxon>Eurotiomycetes</taxon>
        <taxon>Eurotiomycetidae</taxon>
        <taxon>Onygenales</taxon>
        <taxon>Ajellomycetaceae</taxon>
        <taxon>Helicocarpus</taxon>
    </lineage>
</organism>
<sequence length="1091" mass="117916">MSLQSKVRDLVDVISIENGDVGFMTCAVYDTAWVSMVSKETEHGTIWLFPESFTYIINSQRPDGSWPSYAANVDGILNTSASLLALRAHQTNNYQIREYSAEELGRRISSGTASLRAQLQAWDVEKADHVGFEILVPTLLTLLEEQGICFEFPGRKALMALNQAKLSRFNPEYLYSTLKTTALHSLEAFVGKLDYDKVRHHKTFGAYMASPSSTAACLIYSTSWDDESEEYLRWALTAGAGRGGGGVPSAFPSTYFEVTWVLTTLLEGGFSVADIGNARSARFAAFLKKSLDEQNGVIGFAPSVGADVDDTAKTLLTLSLLGHPASHKGMLDAFEMETHFRTYERERNPSFTANCNVLTALLSQPDVSKLAPQITKVASFLCKRWWESDGSIEDKWNLSGFYPSMLMAEAFAGLLQTWDRGDLSAVPATLIVDEVVVSLYQILVRTLMAQNADGSFGSSGSREVTAYATLTISKASVLPFAAPLAAQINRAIATAQEFISSTTETTPSYLWIEKVTYGSEVLAESYVLAAINASQKKPLDLLPETTSLTTAPLVDIVHLYETCFKSPVFAAADFWRVQAAFIESCLYRPYLRRLAENTVTGKRNHKAFEVVPFVWTVYSYLETQFMTTSALRAKIGDSLLEDLAHSSSKAVKTVYDGATTNGNVKDAAIVNGDLTNGDGNDVEFVNGNSKPAILAINKERQTYACALKGSSTVTHVPYELTYLLPDGAASNLHDTFVQSTNTSSISLNSLLGAAAKSVFTSYDSDFAQVVGTNVSAKLIINLPGSGAFYELGAYIPDLNEVWFTSTFAKYPSPGAITAYNIQTNEFRNISQTSYGAGGVYFKGGVYIGGLTPGAGVVAIEPSTLRTTTIFNSYFGLPLTLADDLVWATPPGGTASYLYFTSFFNALEPDAPLPQLDRPVGLPNGVWRWDPQEKVLLPVISRLDIPIPNGIRVSPDQKTLYVTDSLSTGVGGCGPGDQGYAPTAGPSIYAYDLNDWGFPVNKRLFGLARTGYPDGIHVDDAGRVWTAEGEGVVVRSAGGKVLGVFNAAAFGIEASAGKQIANFALAGDKLFVAAFDSLYSVKLGQTVAVGQT</sequence>
<dbReference type="OrthoDB" id="2343925at2759"/>
<keyword evidence="4" id="KW-1185">Reference proteome</keyword>
<evidence type="ECO:0000256" key="1">
    <source>
        <dbReference type="ARBA" id="ARBA00006333"/>
    </source>
</evidence>
<evidence type="ECO:0000259" key="2">
    <source>
        <dbReference type="Pfam" id="PF08450"/>
    </source>
</evidence>
<dbReference type="Gene3D" id="2.120.10.30">
    <property type="entry name" value="TolB, C-terminal domain"/>
    <property type="match status" value="1"/>
</dbReference>
<dbReference type="EMBL" id="PDNB01000305">
    <property type="protein sequence ID" value="PGG95909.1"/>
    <property type="molecule type" value="Genomic_DNA"/>
</dbReference>
<dbReference type="GO" id="GO:0016102">
    <property type="term" value="P:diterpenoid biosynthetic process"/>
    <property type="evidence" value="ECO:0007669"/>
    <property type="project" value="TreeGrafter"/>
</dbReference>
<dbReference type="Proteomes" id="UP000223968">
    <property type="component" value="Unassembled WGS sequence"/>
</dbReference>
<dbReference type="InterPro" id="IPR050148">
    <property type="entry name" value="Terpene_synthase-like"/>
</dbReference>
<evidence type="ECO:0000313" key="4">
    <source>
        <dbReference type="Proteomes" id="UP000223968"/>
    </source>
</evidence>